<evidence type="ECO:0000259" key="2">
    <source>
        <dbReference type="Pfam" id="PF01323"/>
    </source>
</evidence>
<dbReference type="InterPro" id="IPR044087">
    <property type="entry name" value="NahD-like"/>
</dbReference>
<name>A0ABX1CQS5_9SPHN</name>
<protein>
    <recommendedName>
        <fullName evidence="1">2-hydroxychromene-2-carboxylate isomerase</fullName>
        <ecNumber evidence="1">5.99.1.4</ecNumber>
    </recommendedName>
</protein>
<dbReference type="PANTHER" id="PTHR42943">
    <property type="entry name" value="GLUTATHIONE S-TRANSFERASE KAPPA"/>
    <property type="match status" value="1"/>
</dbReference>
<organism evidence="3 4">
    <name type="scientific">Sphingomonas corticis</name>
    <dbReference type="NCBI Taxonomy" id="2722791"/>
    <lineage>
        <taxon>Bacteria</taxon>
        <taxon>Pseudomonadati</taxon>
        <taxon>Pseudomonadota</taxon>
        <taxon>Alphaproteobacteria</taxon>
        <taxon>Sphingomonadales</taxon>
        <taxon>Sphingomonadaceae</taxon>
        <taxon>Sphingomonas</taxon>
    </lineage>
</organism>
<dbReference type="SUPFAM" id="SSF52833">
    <property type="entry name" value="Thioredoxin-like"/>
    <property type="match status" value="1"/>
</dbReference>
<evidence type="ECO:0000313" key="3">
    <source>
        <dbReference type="EMBL" id="NJR80307.1"/>
    </source>
</evidence>
<comment type="similarity">
    <text evidence="1">Belongs to the GST superfamily. NadH family.</text>
</comment>
<evidence type="ECO:0000256" key="1">
    <source>
        <dbReference type="PIRNR" id="PIRNR006386"/>
    </source>
</evidence>
<reference evidence="3 4" key="1">
    <citation type="submission" date="2020-03" db="EMBL/GenBank/DDBJ databases">
        <authorList>
            <person name="Wang L."/>
            <person name="He N."/>
            <person name="Li Y."/>
            <person name="Fang Y."/>
            <person name="Zhang F."/>
        </authorList>
    </citation>
    <scope>NUCLEOTIDE SEQUENCE [LARGE SCALE GENOMIC DNA]</scope>
    <source>
        <strain evidence="3 4">36D10-4-7</strain>
    </source>
</reference>
<sequence length="209" mass="23294">MGTSPPIEFWFDLSSPYAYFAALKIKGLAERHGRKVHWRPFLLGVLFRVTGNAPLTGQPLKGDYCRRDWERLARMDGVPFVMRSDFPVATQAPARMILAVERIEGRDLAAWFARSLFEAMFGAGLRIEDAAVAADVGRGIGLDAAMLRKAAEDPELKSALRDQCAEAERRGIFGSPWFIVDGEPFWGADRLPMVERWLTHTTSIGPSTP</sequence>
<feature type="domain" description="DSBA-like thioredoxin" evidence="2">
    <location>
        <begin position="7"/>
        <end position="196"/>
    </location>
</feature>
<dbReference type="InterPro" id="IPR051924">
    <property type="entry name" value="GST_Kappa/NadH"/>
</dbReference>
<dbReference type="InterPro" id="IPR036249">
    <property type="entry name" value="Thioredoxin-like_sf"/>
</dbReference>
<proteinExistence type="inferred from homology"/>
<dbReference type="Gene3D" id="3.40.30.10">
    <property type="entry name" value="Glutaredoxin"/>
    <property type="match status" value="1"/>
</dbReference>
<keyword evidence="1 3" id="KW-0413">Isomerase</keyword>
<accession>A0ABX1CQS5</accession>
<gene>
    <name evidence="3" type="ORF">HBH26_17130</name>
</gene>
<comment type="caution">
    <text evidence="3">The sequence shown here is derived from an EMBL/GenBank/DDBJ whole genome shotgun (WGS) entry which is preliminary data.</text>
</comment>
<dbReference type="InterPro" id="IPR001853">
    <property type="entry name" value="DSBA-like_thioredoxin_dom"/>
</dbReference>
<dbReference type="GO" id="GO:0016853">
    <property type="term" value="F:isomerase activity"/>
    <property type="evidence" value="ECO:0007669"/>
    <property type="project" value="UniProtKB-KW"/>
</dbReference>
<comment type="catalytic activity">
    <reaction evidence="1">
        <text>2-hydroxychromene-2-carboxylate = (3E)-4-(2-hydroxyphenyl)-2-oxobut-3-enoate</text>
        <dbReference type="Rhea" id="RHEA:27401"/>
        <dbReference type="ChEBI" id="CHEBI:59350"/>
        <dbReference type="ChEBI" id="CHEBI:59353"/>
        <dbReference type="EC" id="5.99.1.4"/>
    </reaction>
</comment>
<dbReference type="InterPro" id="IPR014440">
    <property type="entry name" value="HCCAis_GSTk"/>
</dbReference>
<dbReference type="PIRSF" id="PIRSF006386">
    <property type="entry name" value="HCCAis_GSTk"/>
    <property type="match status" value="1"/>
</dbReference>
<keyword evidence="4" id="KW-1185">Reference proteome</keyword>
<dbReference type="EMBL" id="JAAVJH010000015">
    <property type="protein sequence ID" value="NJR80307.1"/>
    <property type="molecule type" value="Genomic_DNA"/>
</dbReference>
<dbReference type="CDD" id="cd03022">
    <property type="entry name" value="DsbA_HCCA_Iso"/>
    <property type="match status" value="1"/>
</dbReference>
<evidence type="ECO:0000313" key="4">
    <source>
        <dbReference type="Proteomes" id="UP000732399"/>
    </source>
</evidence>
<dbReference type="Proteomes" id="UP000732399">
    <property type="component" value="Unassembled WGS sequence"/>
</dbReference>
<dbReference type="EC" id="5.99.1.4" evidence="1"/>
<dbReference type="Pfam" id="PF01323">
    <property type="entry name" value="DSBA"/>
    <property type="match status" value="1"/>
</dbReference>
<dbReference type="PANTHER" id="PTHR42943:SF2">
    <property type="entry name" value="GLUTATHIONE S-TRANSFERASE KAPPA 1"/>
    <property type="match status" value="1"/>
</dbReference>